<dbReference type="GO" id="GO:0007266">
    <property type="term" value="P:Rho protein signal transduction"/>
    <property type="evidence" value="ECO:0007669"/>
    <property type="project" value="TreeGrafter"/>
</dbReference>
<accession>A0A0N4V715</accession>
<protein>
    <submittedName>
        <fullName evidence="3">Rho GTPase-activating protein 190</fullName>
    </submittedName>
</protein>
<dbReference type="Proteomes" id="UP000274131">
    <property type="component" value="Unassembled WGS sequence"/>
</dbReference>
<dbReference type="InterPro" id="IPR036517">
    <property type="entry name" value="FF_domain_sf"/>
</dbReference>
<gene>
    <name evidence="1" type="ORF">EVEC_LOCUS5678</name>
</gene>
<proteinExistence type="predicted"/>
<dbReference type="GO" id="GO:0005829">
    <property type="term" value="C:cytosol"/>
    <property type="evidence" value="ECO:0007669"/>
    <property type="project" value="TreeGrafter"/>
</dbReference>
<name>A0A0N4V715_ENTVE</name>
<dbReference type="InterPro" id="IPR051978">
    <property type="entry name" value="Rho-GAP_domain"/>
</dbReference>
<dbReference type="WBParaSite" id="EVEC_0000606701-mRNA-1">
    <property type="protein sequence ID" value="EVEC_0000606701-mRNA-1"/>
    <property type="gene ID" value="EVEC_0000606701"/>
</dbReference>
<dbReference type="AlphaFoldDB" id="A0A0N4V715"/>
<evidence type="ECO:0000313" key="1">
    <source>
        <dbReference type="EMBL" id="VDD90927.1"/>
    </source>
</evidence>
<dbReference type="Gene3D" id="3.40.50.300">
    <property type="entry name" value="P-loop containing nucleotide triphosphate hydrolases"/>
    <property type="match status" value="1"/>
</dbReference>
<reference evidence="3" key="1">
    <citation type="submission" date="2017-02" db="UniProtKB">
        <authorList>
            <consortium name="WormBaseParasite"/>
        </authorList>
    </citation>
    <scope>IDENTIFICATION</scope>
</reference>
<dbReference type="SUPFAM" id="SSF52540">
    <property type="entry name" value="P-loop containing nucleoside triphosphate hydrolases"/>
    <property type="match status" value="1"/>
</dbReference>
<dbReference type="OrthoDB" id="9994905at2759"/>
<dbReference type="GO" id="GO:0050770">
    <property type="term" value="P:regulation of axonogenesis"/>
    <property type="evidence" value="ECO:0007669"/>
    <property type="project" value="TreeGrafter"/>
</dbReference>
<sequence length="360" mass="41602">MSSKGGGLNHNEPNTVTVSVLGLSGNEFMKGSVGVGKSLLCNRFVRGQFDEFYPEHSSVLSQSDFCGSPVINNDHWLYWGEALVNNEDLHSCVEVRVIEQTEFIDDENFEPFDGLELYSQRATKLRLESNKHLMYLYFMEAEYKEKTLSDGRITVDGFIFVYDISYVDNRPFEKQSDFALEVLMAAAKTKRPIVIAASKTDVADDNGRKALQKLITRKELRSVILQVVLFSFFISNCEKPAKAQKIKEQEIWLLLHFFSDSYVSLLKKLMPIDCWPTSRPTWKKLLSRFGLGMHVEYENFVYVFGIKKAKEYYQIHVEEAKHFWIQRRSTFHGIIPISLYFAEVVSLFMFTIEFGKEFAL</sequence>
<evidence type="ECO:0000313" key="2">
    <source>
        <dbReference type="Proteomes" id="UP000274131"/>
    </source>
</evidence>
<dbReference type="GO" id="GO:0008361">
    <property type="term" value="P:regulation of cell size"/>
    <property type="evidence" value="ECO:0007669"/>
    <property type="project" value="TreeGrafter"/>
</dbReference>
<dbReference type="GO" id="GO:0005096">
    <property type="term" value="F:GTPase activator activity"/>
    <property type="evidence" value="ECO:0007669"/>
    <property type="project" value="TreeGrafter"/>
</dbReference>
<dbReference type="InterPro" id="IPR027417">
    <property type="entry name" value="P-loop_NTPase"/>
</dbReference>
<dbReference type="STRING" id="51028.A0A0N4V715"/>
<organism evidence="3">
    <name type="scientific">Enterobius vermicularis</name>
    <name type="common">Human pinworm</name>
    <dbReference type="NCBI Taxonomy" id="51028"/>
    <lineage>
        <taxon>Eukaryota</taxon>
        <taxon>Metazoa</taxon>
        <taxon>Ecdysozoa</taxon>
        <taxon>Nematoda</taxon>
        <taxon>Chromadorea</taxon>
        <taxon>Rhabditida</taxon>
        <taxon>Spirurina</taxon>
        <taxon>Oxyuridomorpha</taxon>
        <taxon>Oxyuroidea</taxon>
        <taxon>Oxyuridae</taxon>
        <taxon>Enterobius</taxon>
    </lineage>
</organism>
<dbReference type="Gene3D" id="1.10.10.440">
    <property type="entry name" value="FF domain"/>
    <property type="match status" value="1"/>
</dbReference>
<dbReference type="PANTHER" id="PTHR46005">
    <property type="entry name" value="RHO GTPASE-ACTIVATING PROTEIN 190"/>
    <property type="match status" value="1"/>
</dbReference>
<evidence type="ECO:0000313" key="3">
    <source>
        <dbReference type="WBParaSite" id="EVEC_0000606701-mRNA-1"/>
    </source>
</evidence>
<reference evidence="1 2" key="2">
    <citation type="submission" date="2018-10" db="EMBL/GenBank/DDBJ databases">
        <authorList>
            <consortium name="Pathogen Informatics"/>
        </authorList>
    </citation>
    <scope>NUCLEOTIDE SEQUENCE [LARGE SCALE GENOMIC DNA]</scope>
</reference>
<dbReference type="EMBL" id="UXUI01008234">
    <property type="protein sequence ID" value="VDD90927.1"/>
    <property type="molecule type" value="Genomic_DNA"/>
</dbReference>
<dbReference type="PANTHER" id="PTHR46005:SF4">
    <property type="entry name" value="RHO GTPASE-ACTIVATING PROTEIN 190"/>
    <property type="match status" value="1"/>
</dbReference>
<keyword evidence="2" id="KW-1185">Reference proteome</keyword>